<organism evidence="1 2">
    <name type="scientific">Paraburkholderia nemoris</name>
    <dbReference type="NCBI Taxonomy" id="2793076"/>
    <lineage>
        <taxon>Bacteria</taxon>
        <taxon>Pseudomonadati</taxon>
        <taxon>Pseudomonadota</taxon>
        <taxon>Betaproteobacteria</taxon>
        <taxon>Burkholderiales</taxon>
        <taxon>Burkholderiaceae</taxon>
        <taxon>Paraburkholderia</taxon>
    </lineage>
</organism>
<evidence type="ECO:0000313" key="1">
    <source>
        <dbReference type="EMBL" id="CAE6724295.1"/>
    </source>
</evidence>
<proteinExistence type="predicted"/>
<dbReference type="EMBL" id="CAJNBH010000004">
    <property type="protein sequence ID" value="CAE6724295.1"/>
    <property type="molecule type" value="Genomic_DNA"/>
</dbReference>
<reference evidence="1 2" key="1">
    <citation type="submission" date="2021-02" db="EMBL/GenBank/DDBJ databases">
        <authorList>
            <person name="Vanwijnsberghe S."/>
        </authorList>
    </citation>
    <scope>NUCLEOTIDE SEQUENCE [LARGE SCALE GENOMIC DNA]</scope>
    <source>
        <strain evidence="1 2">R-69776</strain>
    </source>
</reference>
<comment type="caution">
    <text evidence="1">The sequence shown here is derived from an EMBL/GenBank/DDBJ whole genome shotgun (WGS) entry which is preliminary data.</text>
</comment>
<evidence type="ECO:0000313" key="2">
    <source>
        <dbReference type="Proteomes" id="UP000673821"/>
    </source>
</evidence>
<sequence>MGTLVSEHGEGRYELAAEKERGGGDWWQYNKDNELTLR</sequence>
<protein>
    <submittedName>
        <fullName evidence="1">Uncharacterized protein</fullName>
    </submittedName>
</protein>
<dbReference type="Proteomes" id="UP000673821">
    <property type="component" value="Unassembled WGS sequence"/>
</dbReference>
<name>A0ABM8QZ68_9BURK</name>
<keyword evidence="2" id="KW-1185">Reference proteome</keyword>
<gene>
    <name evidence="1" type="ORF">R69776_01683</name>
</gene>
<accession>A0ABM8QZ68</accession>